<gene>
    <name evidence="5" type="ORF">PENTCL1PPCAC_17306</name>
</gene>
<evidence type="ECO:0000313" key="5">
    <source>
        <dbReference type="EMBL" id="GMS95131.1"/>
    </source>
</evidence>
<accession>A0AAV5TLD7</accession>
<sequence length="159" mass="17877">LINKMYKCTDKCQTRLSCQNNGVQDGSNCNKCFCPRGRAGTNCEKRPDNAQVTKLTANQKIKMEVGAGSNGFQEKLFNIEAPVGKKIQAVVSQLGDYWYSMCRSVGMEIIPFKDTRVAGFRFCGKPDPTPIVSDSNQMFVWLYNEQPNALWTEINFTLV</sequence>
<reference evidence="5" key="1">
    <citation type="submission" date="2023-10" db="EMBL/GenBank/DDBJ databases">
        <title>Genome assembly of Pristionchus species.</title>
        <authorList>
            <person name="Yoshida K."/>
            <person name="Sommer R.J."/>
        </authorList>
    </citation>
    <scope>NUCLEOTIDE SEQUENCE</scope>
    <source>
        <strain evidence="5">RS0144</strain>
    </source>
</reference>
<dbReference type="GO" id="GO:0004222">
    <property type="term" value="F:metalloendopeptidase activity"/>
    <property type="evidence" value="ECO:0007669"/>
    <property type="project" value="TreeGrafter"/>
</dbReference>
<protein>
    <recommendedName>
        <fullName evidence="4">EGF-like domain-containing protein</fullName>
    </recommendedName>
</protein>
<dbReference type="AlphaFoldDB" id="A0AAV5TLD7"/>
<feature type="domain" description="EGF-like" evidence="4">
    <location>
        <begin position="32"/>
        <end position="43"/>
    </location>
</feature>
<evidence type="ECO:0000313" key="6">
    <source>
        <dbReference type="Proteomes" id="UP001432027"/>
    </source>
</evidence>
<evidence type="ECO:0000256" key="2">
    <source>
        <dbReference type="ARBA" id="ARBA00022833"/>
    </source>
</evidence>
<keyword evidence="3" id="KW-0378">Hydrolase</keyword>
<dbReference type="InterPro" id="IPR035914">
    <property type="entry name" value="Sperma_CUB_dom_sf"/>
</dbReference>
<feature type="non-terminal residue" evidence="5">
    <location>
        <position position="1"/>
    </location>
</feature>
<keyword evidence="1" id="KW-0479">Metal-binding</keyword>
<comment type="caution">
    <text evidence="5">The sequence shown here is derived from an EMBL/GenBank/DDBJ whole genome shotgun (WGS) entry which is preliminary data.</text>
</comment>
<dbReference type="PANTHER" id="PTHR10127">
    <property type="entry name" value="DISCOIDIN, CUB, EGF, LAMININ , AND ZINC METALLOPROTEASE DOMAIN CONTAINING"/>
    <property type="match status" value="1"/>
</dbReference>
<keyword evidence="2" id="KW-0862">Zinc</keyword>
<dbReference type="SUPFAM" id="SSF49854">
    <property type="entry name" value="Spermadhesin, CUB domain"/>
    <property type="match status" value="1"/>
</dbReference>
<dbReference type="EMBL" id="BTSX01000004">
    <property type="protein sequence ID" value="GMS95131.1"/>
    <property type="molecule type" value="Genomic_DNA"/>
</dbReference>
<proteinExistence type="predicted"/>
<name>A0AAV5TLD7_9BILA</name>
<dbReference type="GO" id="GO:0046872">
    <property type="term" value="F:metal ion binding"/>
    <property type="evidence" value="ECO:0007669"/>
    <property type="project" value="UniProtKB-KW"/>
</dbReference>
<organism evidence="5 6">
    <name type="scientific">Pristionchus entomophagus</name>
    <dbReference type="NCBI Taxonomy" id="358040"/>
    <lineage>
        <taxon>Eukaryota</taxon>
        <taxon>Metazoa</taxon>
        <taxon>Ecdysozoa</taxon>
        <taxon>Nematoda</taxon>
        <taxon>Chromadorea</taxon>
        <taxon>Rhabditida</taxon>
        <taxon>Rhabditina</taxon>
        <taxon>Diplogasteromorpha</taxon>
        <taxon>Diplogasteroidea</taxon>
        <taxon>Neodiplogasteridae</taxon>
        <taxon>Pristionchus</taxon>
    </lineage>
</organism>
<dbReference type="PROSITE" id="PS00022">
    <property type="entry name" value="EGF_1"/>
    <property type="match status" value="1"/>
</dbReference>
<keyword evidence="6" id="KW-1185">Reference proteome</keyword>
<dbReference type="PANTHER" id="PTHR10127:SF793">
    <property type="entry name" value="ZINC METALLOPROTEINASE NAS-31"/>
    <property type="match status" value="1"/>
</dbReference>
<keyword evidence="3" id="KW-0482">Metalloprotease</keyword>
<evidence type="ECO:0000256" key="3">
    <source>
        <dbReference type="ARBA" id="ARBA00023049"/>
    </source>
</evidence>
<evidence type="ECO:0000256" key="1">
    <source>
        <dbReference type="ARBA" id="ARBA00022723"/>
    </source>
</evidence>
<evidence type="ECO:0000259" key="4">
    <source>
        <dbReference type="PROSITE" id="PS00022"/>
    </source>
</evidence>
<keyword evidence="3" id="KW-0645">Protease</keyword>
<dbReference type="InterPro" id="IPR000742">
    <property type="entry name" value="EGF"/>
</dbReference>
<dbReference type="Proteomes" id="UP001432027">
    <property type="component" value="Unassembled WGS sequence"/>
</dbReference>